<feature type="region of interest" description="Disordered" evidence="1">
    <location>
        <begin position="431"/>
        <end position="525"/>
    </location>
</feature>
<keyword evidence="4" id="KW-1185">Reference proteome</keyword>
<feature type="compositionally biased region" description="Basic and acidic residues" evidence="1">
    <location>
        <begin position="483"/>
        <end position="519"/>
    </location>
</feature>
<proteinExistence type="predicted"/>
<feature type="region of interest" description="Disordered" evidence="1">
    <location>
        <begin position="209"/>
        <end position="236"/>
    </location>
</feature>
<feature type="compositionally biased region" description="Basic and acidic residues" evidence="1">
    <location>
        <begin position="345"/>
        <end position="360"/>
    </location>
</feature>
<dbReference type="AlphaFoldDB" id="A0A1Y1Z2P7"/>
<dbReference type="InterPro" id="IPR055936">
    <property type="entry name" value="DUF7514"/>
</dbReference>
<comment type="caution">
    <text evidence="3">The sequence shown here is derived from an EMBL/GenBank/DDBJ whole genome shotgun (WGS) entry which is preliminary data.</text>
</comment>
<dbReference type="Proteomes" id="UP000193144">
    <property type="component" value="Unassembled WGS sequence"/>
</dbReference>
<feature type="domain" description="DUF7514" evidence="2">
    <location>
        <begin position="25"/>
        <end position="185"/>
    </location>
</feature>
<evidence type="ECO:0000313" key="4">
    <source>
        <dbReference type="Proteomes" id="UP000193144"/>
    </source>
</evidence>
<gene>
    <name evidence="3" type="ORF">BCR34DRAFT_55820</name>
</gene>
<evidence type="ECO:0000313" key="3">
    <source>
        <dbReference type="EMBL" id="ORY04570.1"/>
    </source>
</evidence>
<protein>
    <recommendedName>
        <fullName evidence="2">DUF7514 domain-containing protein</fullName>
    </recommendedName>
</protein>
<accession>A0A1Y1Z2P7</accession>
<dbReference type="Pfam" id="PF24355">
    <property type="entry name" value="DUF7514"/>
    <property type="match status" value="1"/>
</dbReference>
<dbReference type="PANTHER" id="PTHR39611">
    <property type="entry name" value="HYDROXYPROLINE-RICH GLYCOPROTEIN DZ-HRGP-RELATED"/>
    <property type="match status" value="1"/>
</dbReference>
<organism evidence="3 4">
    <name type="scientific">Clohesyomyces aquaticus</name>
    <dbReference type="NCBI Taxonomy" id="1231657"/>
    <lineage>
        <taxon>Eukaryota</taxon>
        <taxon>Fungi</taxon>
        <taxon>Dikarya</taxon>
        <taxon>Ascomycota</taxon>
        <taxon>Pezizomycotina</taxon>
        <taxon>Dothideomycetes</taxon>
        <taxon>Pleosporomycetidae</taxon>
        <taxon>Pleosporales</taxon>
        <taxon>Lindgomycetaceae</taxon>
        <taxon>Clohesyomyces</taxon>
    </lineage>
</organism>
<evidence type="ECO:0000256" key="1">
    <source>
        <dbReference type="SAM" id="MobiDB-lite"/>
    </source>
</evidence>
<sequence length="525" mass="60072">MATEPADEKAANVDAAHQEALDYWGYLIKDDKCGTDTLDRLLHGIADVISTEFEPTDSPDLTPSQLSAFYRHVGGNYDVLFIDTPPSSIAFIYRSLGAFHSLQPGPDDDGYVTPTIPALKKRGFVTWQTIQLLLGPEEHVPFLQRAVELFDVVDPKTRTSFPKILPKECFPDRPDDAMEAWYQGVAERLKREAEEDALEKENVTHVRVEVDSPGPGLGPGPRNSSDMSGEGSADDRHGAFKYFEDPLYRKERQRPTFVRRFSKAAPMQYVEDRGRLVAQTVRHMWNPFKDRRRNVPGRYEDDSYSDEDATPIAPPIPVPVAVPLYSHKRPHPPRRESSLSSTDSESDHDRSPARHRDPAPLRHRRSHEPATSPREYFPPAYDARRYSQDEPIPVPANIGKMQDGPPPLYGPTKSPLFATHVAQLQAHNYYERSPRPAMPARTSYRPHNPGVRYTVTPPDPREADMSYVRDSYSPSGSSRHRRRSEEHPRERDRDREKDSLRTRSHDRVKDDWDDRDRSSDRKRKR</sequence>
<name>A0A1Y1Z2P7_9PLEO</name>
<reference evidence="3 4" key="1">
    <citation type="submission" date="2016-07" db="EMBL/GenBank/DDBJ databases">
        <title>Pervasive Adenine N6-methylation of Active Genes in Fungi.</title>
        <authorList>
            <consortium name="DOE Joint Genome Institute"/>
            <person name="Mondo S.J."/>
            <person name="Dannebaum R.O."/>
            <person name="Kuo R.C."/>
            <person name="Labutti K."/>
            <person name="Haridas S."/>
            <person name="Kuo A."/>
            <person name="Salamov A."/>
            <person name="Ahrendt S.R."/>
            <person name="Lipzen A."/>
            <person name="Sullivan W."/>
            <person name="Andreopoulos W.B."/>
            <person name="Clum A."/>
            <person name="Lindquist E."/>
            <person name="Daum C."/>
            <person name="Ramamoorthy G.K."/>
            <person name="Gryganskyi A."/>
            <person name="Culley D."/>
            <person name="Magnuson J.K."/>
            <person name="James T.Y."/>
            <person name="O'Malley M.A."/>
            <person name="Stajich J.E."/>
            <person name="Spatafora J.W."/>
            <person name="Visel A."/>
            <person name="Grigoriev I.V."/>
        </authorList>
    </citation>
    <scope>NUCLEOTIDE SEQUENCE [LARGE SCALE GENOMIC DNA]</scope>
    <source>
        <strain evidence="3 4">CBS 115471</strain>
    </source>
</reference>
<feature type="region of interest" description="Disordered" evidence="1">
    <location>
        <begin position="291"/>
        <end position="414"/>
    </location>
</feature>
<dbReference type="OrthoDB" id="5420895at2759"/>
<evidence type="ECO:0000259" key="2">
    <source>
        <dbReference type="Pfam" id="PF24355"/>
    </source>
</evidence>
<dbReference type="STRING" id="1231657.A0A1Y1Z2P7"/>
<dbReference type="PANTHER" id="PTHR39611:SF2">
    <property type="entry name" value="HYDROXYPROLINE-RICH GLYCOPROTEIN DZ-HRGP"/>
    <property type="match status" value="1"/>
</dbReference>
<dbReference type="EMBL" id="MCFA01000134">
    <property type="protein sequence ID" value="ORY04570.1"/>
    <property type="molecule type" value="Genomic_DNA"/>
</dbReference>